<dbReference type="EMBL" id="CAEUNJ010000088">
    <property type="protein sequence ID" value="CAB4372614.1"/>
    <property type="molecule type" value="Genomic_DNA"/>
</dbReference>
<dbReference type="Pfam" id="PF07987">
    <property type="entry name" value="DUF1775"/>
    <property type="match status" value="1"/>
</dbReference>
<evidence type="ECO:0000259" key="1">
    <source>
        <dbReference type="Pfam" id="PF07987"/>
    </source>
</evidence>
<organism evidence="4">
    <name type="scientific">freshwater metagenome</name>
    <dbReference type="NCBI Taxonomy" id="449393"/>
    <lineage>
        <taxon>unclassified sequences</taxon>
        <taxon>metagenomes</taxon>
        <taxon>ecological metagenomes</taxon>
    </lineage>
</organism>
<dbReference type="InterPro" id="IPR038507">
    <property type="entry name" value="YcnI-like_sf"/>
</dbReference>
<name>A0A6J7LFM0_9ZZZZ</name>
<dbReference type="InterPro" id="IPR012533">
    <property type="entry name" value="YcnI-copper_dom"/>
</dbReference>
<reference evidence="4" key="1">
    <citation type="submission" date="2020-05" db="EMBL/GenBank/DDBJ databases">
        <authorList>
            <person name="Chiriac C."/>
            <person name="Salcher M."/>
            <person name="Ghai R."/>
            <person name="Kavagutti S V."/>
        </authorList>
    </citation>
    <scope>NUCLEOTIDE SEQUENCE</scope>
</reference>
<sequence>MSNRHLLARATLIISLVIAVTGSLLTLNPLPAGAHAIVDLKNSDAIVGRTSAMTLEIQHGCITGGGGTVKFVAQFAAAFGEVTPGSVPGWTSVVTSGITTTTGTTTTTADGQTVTWTTNGAAQPFSTALIVPLKVRWPNRAGAYGTVVSQTCSNPADETVWSTPAQPATAGVPSPPLTPLATVCVLPERLTKSSTWPKRTTRTIERLCSTLR</sequence>
<evidence type="ECO:0000313" key="3">
    <source>
        <dbReference type="EMBL" id="CAB4372614.1"/>
    </source>
</evidence>
<gene>
    <name evidence="2" type="ORF">UFOPK3331_01961</name>
    <name evidence="4" type="ORF">UFOPK3785_01908</name>
    <name evidence="3" type="ORF">UFOPK4201_01661</name>
</gene>
<accession>A0A6J7LFM0</accession>
<evidence type="ECO:0000313" key="4">
    <source>
        <dbReference type="EMBL" id="CAB4965553.1"/>
    </source>
</evidence>
<feature type="domain" description="YncI copper-binding" evidence="1">
    <location>
        <begin position="38"/>
        <end position="175"/>
    </location>
</feature>
<dbReference type="AlphaFoldDB" id="A0A6J7LFM0"/>
<evidence type="ECO:0000313" key="2">
    <source>
        <dbReference type="EMBL" id="CAB4346711.1"/>
    </source>
</evidence>
<dbReference type="Gene3D" id="2.60.40.2230">
    <property type="entry name" value="Uncharacterised protein YcnI-like PF07987, DUF1775"/>
    <property type="match status" value="1"/>
</dbReference>
<protein>
    <submittedName>
        <fullName evidence="4">Unannotated protein</fullName>
    </submittedName>
</protein>
<proteinExistence type="predicted"/>
<dbReference type="EMBL" id="CAFBNJ010000153">
    <property type="protein sequence ID" value="CAB4965553.1"/>
    <property type="molecule type" value="Genomic_DNA"/>
</dbReference>
<dbReference type="EMBL" id="CAESAL010000122">
    <property type="protein sequence ID" value="CAB4346711.1"/>
    <property type="molecule type" value="Genomic_DNA"/>
</dbReference>